<dbReference type="Proteomes" id="UP001432322">
    <property type="component" value="Unassembled WGS sequence"/>
</dbReference>
<accession>A0AAV5VYD7</accession>
<keyword evidence="3" id="KW-1185">Reference proteome</keyword>
<dbReference type="EMBL" id="BTSY01000004">
    <property type="protein sequence ID" value="GMT24634.1"/>
    <property type="molecule type" value="Genomic_DNA"/>
</dbReference>
<name>A0AAV5VYD7_9BILA</name>
<protein>
    <submittedName>
        <fullName evidence="2">Uncharacterized protein</fullName>
    </submittedName>
</protein>
<organism evidence="2 3">
    <name type="scientific">Pristionchus fissidentatus</name>
    <dbReference type="NCBI Taxonomy" id="1538716"/>
    <lineage>
        <taxon>Eukaryota</taxon>
        <taxon>Metazoa</taxon>
        <taxon>Ecdysozoa</taxon>
        <taxon>Nematoda</taxon>
        <taxon>Chromadorea</taxon>
        <taxon>Rhabditida</taxon>
        <taxon>Rhabditina</taxon>
        <taxon>Diplogasteromorpha</taxon>
        <taxon>Diplogasteroidea</taxon>
        <taxon>Neodiplogasteridae</taxon>
        <taxon>Pristionchus</taxon>
    </lineage>
</organism>
<sequence>MHRIVLIAAIVAVALAADTHTKRQVLLGGGFPAFGYGGFGYGGLPAAYPGFVGGFGVPYYGSFGFPYTTYHVSAPVVQPVVTSFTTVTTTAAPFVVPVPVDTIKVSPVIAPFAPAVPVTQTASPAGTTKISIIQKD</sequence>
<evidence type="ECO:0000313" key="3">
    <source>
        <dbReference type="Proteomes" id="UP001432322"/>
    </source>
</evidence>
<comment type="caution">
    <text evidence="2">The sequence shown here is derived from an EMBL/GenBank/DDBJ whole genome shotgun (WGS) entry which is preliminary data.</text>
</comment>
<dbReference type="AlphaFoldDB" id="A0AAV5VYD7"/>
<evidence type="ECO:0000313" key="2">
    <source>
        <dbReference type="EMBL" id="GMT24634.1"/>
    </source>
</evidence>
<feature type="non-terminal residue" evidence="2">
    <location>
        <position position="136"/>
    </location>
</feature>
<feature type="chain" id="PRO_5043517947" evidence="1">
    <location>
        <begin position="17"/>
        <end position="136"/>
    </location>
</feature>
<gene>
    <name evidence="2" type="ORF">PFISCL1PPCAC_15931</name>
</gene>
<feature type="signal peptide" evidence="1">
    <location>
        <begin position="1"/>
        <end position="16"/>
    </location>
</feature>
<keyword evidence="1" id="KW-0732">Signal</keyword>
<proteinExistence type="predicted"/>
<reference evidence="2" key="1">
    <citation type="submission" date="2023-10" db="EMBL/GenBank/DDBJ databases">
        <title>Genome assembly of Pristionchus species.</title>
        <authorList>
            <person name="Yoshida K."/>
            <person name="Sommer R.J."/>
        </authorList>
    </citation>
    <scope>NUCLEOTIDE SEQUENCE</scope>
    <source>
        <strain evidence="2">RS5133</strain>
    </source>
</reference>
<evidence type="ECO:0000256" key="1">
    <source>
        <dbReference type="SAM" id="SignalP"/>
    </source>
</evidence>